<accession>A0AC60PK16</accession>
<protein>
    <submittedName>
        <fullName evidence="1">Uncharacterized protein</fullName>
    </submittedName>
</protein>
<organism evidence="1 2">
    <name type="scientific">Ixodes persulcatus</name>
    <name type="common">Taiga tick</name>
    <dbReference type="NCBI Taxonomy" id="34615"/>
    <lineage>
        <taxon>Eukaryota</taxon>
        <taxon>Metazoa</taxon>
        <taxon>Ecdysozoa</taxon>
        <taxon>Arthropoda</taxon>
        <taxon>Chelicerata</taxon>
        <taxon>Arachnida</taxon>
        <taxon>Acari</taxon>
        <taxon>Parasitiformes</taxon>
        <taxon>Ixodida</taxon>
        <taxon>Ixodoidea</taxon>
        <taxon>Ixodidae</taxon>
        <taxon>Ixodinae</taxon>
        <taxon>Ixodes</taxon>
    </lineage>
</organism>
<comment type="caution">
    <text evidence="1">The sequence shown here is derived from an EMBL/GenBank/DDBJ whole genome shotgun (WGS) entry which is preliminary data.</text>
</comment>
<keyword evidence="2" id="KW-1185">Reference proteome</keyword>
<gene>
    <name evidence="1" type="ORF">HPB47_002956</name>
</gene>
<evidence type="ECO:0000313" key="2">
    <source>
        <dbReference type="Proteomes" id="UP000805193"/>
    </source>
</evidence>
<evidence type="ECO:0000313" key="1">
    <source>
        <dbReference type="EMBL" id="KAG0421140.1"/>
    </source>
</evidence>
<reference evidence="1 2" key="1">
    <citation type="journal article" date="2020" name="Cell">
        <title>Large-Scale Comparative Analyses of Tick Genomes Elucidate Their Genetic Diversity and Vector Capacities.</title>
        <authorList>
            <consortium name="Tick Genome and Microbiome Consortium (TIGMIC)"/>
            <person name="Jia N."/>
            <person name="Wang J."/>
            <person name="Shi W."/>
            <person name="Du L."/>
            <person name="Sun Y."/>
            <person name="Zhan W."/>
            <person name="Jiang J.F."/>
            <person name="Wang Q."/>
            <person name="Zhang B."/>
            <person name="Ji P."/>
            <person name="Bell-Sakyi L."/>
            <person name="Cui X.M."/>
            <person name="Yuan T.T."/>
            <person name="Jiang B.G."/>
            <person name="Yang W.F."/>
            <person name="Lam T.T."/>
            <person name="Chang Q.C."/>
            <person name="Ding S.J."/>
            <person name="Wang X.J."/>
            <person name="Zhu J.G."/>
            <person name="Ruan X.D."/>
            <person name="Zhao L."/>
            <person name="Wei J.T."/>
            <person name="Ye R.Z."/>
            <person name="Que T.C."/>
            <person name="Du C.H."/>
            <person name="Zhou Y.H."/>
            <person name="Cheng J.X."/>
            <person name="Dai P.F."/>
            <person name="Guo W.B."/>
            <person name="Han X.H."/>
            <person name="Huang E.J."/>
            <person name="Li L.F."/>
            <person name="Wei W."/>
            <person name="Gao Y.C."/>
            <person name="Liu J.Z."/>
            <person name="Shao H.Z."/>
            <person name="Wang X."/>
            <person name="Wang C.C."/>
            <person name="Yang T.C."/>
            <person name="Huo Q.B."/>
            <person name="Li W."/>
            <person name="Chen H.Y."/>
            <person name="Chen S.E."/>
            <person name="Zhou L.G."/>
            <person name="Ni X.B."/>
            <person name="Tian J.H."/>
            <person name="Sheng Y."/>
            <person name="Liu T."/>
            <person name="Pan Y.S."/>
            <person name="Xia L.Y."/>
            <person name="Li J."/>
            <person name="Zhao F."/>
            <person name="Cao W.C."/>
        </authorList>
    </citation>
    <scope>NUCLEOTIDE SEQUENCE [LARGE SCALE GENOMIC DNA]</scope>
    <source>
        <strain evidence="1">Iper-2018</strain>
    </source>
</reference>
<dbReference type="EMBL" id="JABSTQ010010411">
    <property type="protein sequence ID" value="KAG0421140.1"/>
    <property type="molecule type" value="Genomic_DNA"/>
</dbReference>
<sequence length="1199" mass="133069">MGGASLYASANSKRRIPASLHVTNAADRRPAEESLEHARTVIKEPGLCARQSSFAAPHHRAMDFSDLRSLELEILERTADMGAISYDSTPMRDVDERSAAGTDCGNDGRPRRDEASPQELEGAPDDGAGRLGNTDWCQCGSCAPMETVVECVCCREYPAIARKQQGRQGCVTGHPDFKALCLNPGVLRALIAMVQSCQSVQSTGQLAGWRGKHCVRRRGFTFFYVWIRAAHIVHFRRPCRELIINELPPTVRFDHCALAGLWFGSTHPDMGLFMRKFVEEVTSLDTVTWENGSTVMTSKVHALCCCVDAPARAEVRNHIHFNGYLGCPWCLASGEHMGGSLRYRGAVPDEERTPEGVPRDMQLALQNGVSVNGVKGPSPLATLPNFNLVWCFNVDYMHCVLLGVARQFTEYLLNSTNCHEDFYIANSKRRIPASLRVTNAADRQPAKESLELARTVVKEPGRCSRQSSFVAPHRRAMDLSDLRSLELEILKRTTDMGAISYDSTPMRDVDEHSAAATDCGNDGRPCRGEASPQELEGAPDDGTGLLPRVTGHRTEAAGPAGLRNEPPGLRGPVPQPWGVEVGLPQHAALWAASIQLLNATAYADDVTIWTHEGTPDNQKAALQEGLDTIADFLKEVGMFPLPEKTKYTVFGKGREQTDLALTFAGDPIAKEDSIKVLGVNFGYAIDNTTKWLTEIRHKWKQGLNLVRGISHRLGGAGEKTARKLVTATLVSKVTYAARFYKLTKGHKNQFKTMLNDARRTILGLPRNRKKEELHKCVYLPEIENLLVQQEDAQMARLHHTEEGRAIAEFMDITLSELPTLPQARPPWEMGCSGRPDARAAVGAALSNDTFLFTSLLHGVVGASVLCDLTNVCFVLLRGKFHANNTIASVDGAAGPRSWTAAAVFYQGSGDQPFDVIAGSGRDAMNTPDLVQERAILMALVNYEGIPNKRRNLIVYTDTQEAVKNLTKHKATSSPTIDLIFQTALRLLWNHGTRISIRWIPGHEEIPGNMVAHATAQHEMRISSLPSRLAPDCDDTPQQAQKHEEEPYDPTEELRRARRARKKALQETWEPEVYPIRDKVFKRREMVLLRRIRTGGAVTPRLQYQITLSQLRKTQPYAVPPDPRCQRCKDPEALPNLEHILWECKALDSPRTEAIEKLPADHRPQRLTDWTYPVGDSQRRTEVLRSLLDYVSKGELASSL</sequence>
<dbReference type="Proteomes" id="UP000805193">
    <property type="component" value="Unassembled WGS sequence"/>
</dbReference>
<proteinExistence type="predicted"/>
<name>A0AC60PK16_IXOPE</name>